<proteinExistence type="predicted"/>
<organism evidence="1 2">
    <name type="scientific">Shewanella phage X14</name>
    <dbReference type="NCBI Taxonomy" id="2576871"/>
    <lineage>
        <taxon>Viruses</taxon>
        <taxon>Duplodnaviria</taxon>
        <taxon>Heunggongvirae</taxon>
        <taxon>Uroviricota</taxon>
        <taxon>Caudoviricetes</taxon>
        <taxon>Bocovirus</taxon>
        <taxon>Bocovirus X14</taxon>
    </lineage>
</organism>
<dbReference type="KEGG" id="vg:77953367"/>
<dbReference type="EMBL" id="MK796797">
    <property type="protein sequence ID" value="QCQ65282.1"/>
    <property type="molecule type" value="Genomic_DNA"/>
</dbReference>
<evidence type="ECO:0000313" key="2">
    <source>
        <dbReference type="Proteomes" id="UP000300340"/>
    </source>
</evidence>
<keyword evidence="2" id="KW-1185">Reference proteome</keyword>
<dbReference type="Proteomes" id="UP000300340">
    <property type="component" value="Segment"/>
</dbReference>
<dbReference type="GeneID" id="77953367"/>
<reference evidence="1 2" key="1">
    <citation type="submission" date="2019-04" db="EMBL/GenBank/DDBJ databases">
        <title>Characterization and complete genome sequence analysis of a novel Podoviridae phage X14.</title>
        <authorList>
            <person name="Liu Y."/>
        </authorList>
    </citation>
    <scope>NUCLEOTIDE SEQUENCE [LARGE SCALE GENOMIC DNA]</scope>
</reference>
<evidence type="ECO:0000313" key="1">
    <source>
        <dbReference type="EMBL" id="QCQ65282.1"/>
    </source>
</evidence>
<dbReference type="RefSeq" id="YP_010677001.1">
    <property type="nucleotide sequence ID" value="NC_071016.1"/>
</dbReference>
<protein>
    <submittedName>
        <fullName evidence="1">Coil containing protein</fullName>
    </submittedName>
</protein>
<dbReference type="Gene3D" id="1.20.5.340">
    <property type="match status" value="1"/>
</dbReference>
<accession>A0A4P8NFH1</accession>
<sequence>MADSKTENLVSKPPLQVKLIDQNGLMNRAWSVWFRDLYRRVAYKGGNAIDDNIEDIDDLVAAVEANIIAIAENKEAIAVNEQNIAANAEAIAKNILDIAENADNIEINRQAIEQLELTLNNHINASQAHGSNGDIVGFNDLADESTVGLVKRMVSIADAVDSMVDITTADIGPAPASYDQVYAQLVTDLTNENKAAINQLASDLNDAIAVLNNLLAESKTSGQMTTP</sequence>
<name>A0A4P8NFH1_9CAUD</name>